<comment type="caution">
    <text evidence="7">The sequence shown here is derived from an EMBL/GenBank/DDBJ whole genome shotgun (WGS) entry which is preliminary data.</text>
</comment>
<evidence type="ECO:0000313" key="8">
    <source>
        <dbReference type="Proteomes" id="UP001595593"/>
    </source>
</evidence>
<feature type="domain" description="Glucan biosynthesis periplasmic MdoG C-terminal" evidence="6">
    <location>
        <begin position="46"/>
        <end position="515"/>
    </location>
</feature>
<name>A0ABV7G472_9PROT</name>
<dbReference type="InterPro" id="IPR013783">
    <property type="entry name" value="Ig-like_fold"/>
</dbReference>
<comment type="similarity">
    <text evidence="3">Belongs to the OpgD/OpgG family.</text>
</comment>
<comment type="subcellular location">
    <subcellularLocation>
        <location evidence="1">Periplasm</location>
    </subcellularLocation>
</comment>
<dbReference type="Gene3D" id="2.60.40.10">
    <property type="entry name" value="Immunoglobulins"/>
    <property type="match status" value="1"/>
</dbReference>
<evidence type="ECO:0000256" key="3">
    <source>
        <dbReference type="ARBA" id="ARBA00009284"/>
    </source>
</evidence>
<dbReference type="Pfam" id="PF04349">
    <property type="entry name" value="MdoG"/>
    <property type="match status" value="1"/>
</dbReference>
<evidence type="ECO:0000256" key="5">
    <source>
        <dbReference type="SAM" id="MobiDB-lite"/>
    </source>
</evidence>
<dbReference type="EMBL" id="JBHRTN010000018">
    <property type="protein sequence ID" value="MFC3126324.1"/>
    <property type="molecule type" value="Genomic_DNA"/>
</dbReference>
<dbReference type="PANTHER" id="PTHR30504">
    <property type="entry name" value="GLUCANS BIOSYNTHESIS PROTEIN"/>
    <property type="match status" value="1"/>
</dbReference>
<proteinExistence type="inferred from homology"/>
<dbReference type="InterPro" id="IPR007444">
    <property type="entry name" value="Glucan_biosyn_MdoG_C"/>
</dbReference>
<gene>
    <name evidence="7" type="ORF">ACFOD4_14750</name>
</gene>
<organism evidence="7 8">
    <name type="scientific">Teichococcus globiformis</name>
    <dbReference type="NCBI Taxonomy" id="2307229"/>
    <lineage>
        <taxon>Bacteria</taxon>
        <taxon>Pseudomonadati</taxon>
        <taxon>Pseudomonadota</taxon>
        <taxon>Alphaproteobacteria</taxon>
        <taxon>Acetobacterales</taxon>
        <taxon>Roseomonadaceae</taxon>
        <taxon>Roseomonas</taxon>
    </lineage>
</organism>
<dbReference type="PANTHER" id="PTHR30504:SF2">
    <property type="entry name" value="GLUCANS BIOSYNTHESIS PROTEIN G"/>
    <property type="match status" value="1"/>
</dbReference>
<evidence type="ECO:0000256" key="1">
    <source>
        <dbReference type="ARBA" id="ARBA00004418"/>
    </source>
</evidence>
<feature type="compositionally biased region" description="Gly residues" evidence="5">
    <location>
        <begin position="30"/>
        <end position="41"/>
    </location>
</feature>
<keyword evidence="4" id="KW-0574">Periplasm</keyword>
<comment type="pathway">
    <text evidence="2">Glycan metabolism; osmoregulated periplasmic glucan (OPG) biosynthesis.</text>
</comment>
<evidence type="ECO:0000256" key="4">
    <source>
        <dbReference type="ARBA" id="ARBA00022764"/>
    </source>
</evidence>
<evidence type="ECO:0000259" key="6">
    <source>
        <dbReference type="Pfam" id="PF04349"/>
    </source>
</evidence>
<dbReference type="Proteomes" id="UP001595593">
    <property type="component" value="Unassembled WGS sequence"/>
</dbReference>
<dbReference type="InterPro" id="IPR014756">
    <property type="entry name" value="Ig_E-set"/>
</dbReference>
<reference evidence="8" key="1">
    <citation type="journal article" date="2019" name="Int. J. Syst. Evol. Microbiol.">
        <title>The Global Catalogue of Microorganisms (GCM) 10K type strain sequencing project: providing services to taxonomists for standard genome sequencing and annotation.</title>
        <authorList>
            <consortium name="The Broad Institute Genomics Platform"/>
            <consortium name="The Broad Institute Genome Sequencing Center for Infectious Disease"/>
            <person name="Wu L."/>
            <person name="Ma J."/>
        </authorList>
    </citation>
    <scope>NUCLEOTIDE SEQUENCE [LARGE SCALE GENOMIC DNA]</scope>
    <source>
        <strain evidence="8">KCTC 52094</strain>
    </source>
</reference>
<evidence type="ECO:0000256" key="2">
    <source>
        <dbReference type="ARBA" id="ARBA00005001"/>
    </source>
</evidence>
<dbReference type="InterPro" id="IPR014438">
    <property type="entry name" value="Glucan_biosyn_MdoG/MdoD"/>
</dbReference>
<dbReference type="InterPro" id="IPR011013">
    <property type="entry name" value="Gal_mutarotase_sf_dom"/>
</dbReference>
<accession>A0ABV7G472</accession>
<evidence type="ECO:0000313" key="7">
    <source>
        <dbReference type="EMBL" id="MFC3126324.1"/>
    </source>
</evidence>
<dbReference type="InterPro" id="IPR014718">
    <property type="entry name" value="GH-type_carb-bd"/>
</dbReference>
<protein>
    <submittedName>
        <fullName evidence="7">Glucan biosynthesis protein</fullName>
    </submittedName>
</protein>
<sequence length="517" mass="58391">MTRREALLATLSLTALTVTDGPIRAAVPGGRNGGQNSGGLPGPTPFDGNTVREIARAIAQEPYKAPPEDLPREIADLSYDQYRDIRFNVDRSFWRPQKLPFEMQLFHRGFLYKPKIDIYDVAAGQANPVLYDPALFSFQNLQRPEPGNLGFAGFRLHAPLNRPDYYDEVCSFLGASYFRAVAKSQIYGLSARGLAIGTGDQKGEEFPLFRAFWVERPREGVNAAQVHALLDSPSCSAAFRFAIRPGESTIFDVETSIFPRQDMATAGIAPLTSMFWFSPLNATGRDEWRPAVHDSDGLLMATGRGERIWRPLNNPRDLQISYFGDVNPRGFGLMQRRRDFASYEDLEARYERRPSLWIEPIGDWGEGVVQLVEIPTQGEIHDNIVAFWRPKAPLRAKAEYRFTYRMHWCDEAPKVPQLGRITMARSGANFQRDGRQVVLEVTGGALESLPEDAKPELSVSTDRGQIRNPVVHRNRESGGWRISFELHPGNERVAELRVDLKHNERPVAETMLYRWTA</sequence>
<dbReference type="PIRSF" id="PIRSF006281">
    <property type="entry name" value="MdoG"/>
    <property type="match status" value="1"/>
</dbReference>
<dbReference type="Gene3D" id="2.70.98.10">
    <property type="match status" value="1"/>
</dbReference>
<dbReference type="SUPFAM" id="SSF81296">
    <property type="entry name" value="E set domains"/>
    <property type="match status" value="1"/>
</dbReference>
<keyword evidence="8" id="KW-1185">Reference proteome</keyword>
<feature type="region of interest" description="Disordered" evidence="5">
    <location>
        <begin position="26"/>
        <end position="45"/>
    </location>
</feature>
<dbReference type="RefSeq" id="WP_379597582.1">
    <property type="nucleotide sequence ID" value="NZ_JBHRTN010000018.1"/>
</dbReference>
<dbReference type="SUPFAM" id="SSF74650">
    <property type="entry name" value="Galactose mutarotase-like"/>
    <property type="match status" value="1"/>
</dbReference>